<evidence type="ECO:0000313" key="1">
    <source>
        <dbReference type="Proteomes" id="UP000887563"/>
    </source>
</evidence>
<organism evidence="1 2">
    <name type="scientific">Meloidogyne incognita</name>
    <name type="common">Southern root-knot nematode worm</name>
    <name type="synonym">Oxyuris incognita</name>
    <dbReference type="NCBI Taxonomy" id="6306"/>
    <lineage>
        <taxon>Eukaryota</taxon>
        <taxon>Metazoa</taxon>
        <taxon>Ecdysozoa</taxon>
        <taxon>Nematoda</taxon>
        <taxon>Chromadorea</taxon>
        <taxon>Rhabditida</taxon>
        <taxon>Tylenchina</taxon>
        <taxon>Tylenchomorpha</taxon>
        <taxon>Tylenchoidea</taxon>
        <taxon>Meloidogynidae</taxon>
        <taxon>Meloidogyninae</taxon>
        <taxon>Meloidogyne</taxon>
        <taxon>Meloidogyne incognita group</taxon>
    </lineage>
</organism>
<dbReference type="Proteomes" id="UP000887563">
    <property type="component" value="Unplaced"/>
</dbReference>
<proteinExistence type="predicted"/>
<dbReference type="WBParaSite" id="Minc3s03665g34472">
    <property type="protein sequence ID" value="Minc3s03665g34472"/>
    <property type="gene ID" value="Minc3s03665g34472"/>
</dbReference>
<reference evidence="2" key="1">
    <citation type="submission" date="2022-11" db="UniProtKB">
        <authorList>
            <consortium name="WormBaseParasite"/>
        </authorList>
    </citation>
    <scope>IDENTIFICATION</scope>
</reference>
<name>A0A914N2P3_MELIC</name>
<evidence type="ECO:0000313" key="2">
    <source>
        <dbReference type="WBParaSite" id="Minc3s03665g34472"/>
    </source>
</evidence>
<keyword evidence="1" id="KW-1185">Reference proteome</keyword>
<dbReference type="AlphaFoldDB" id="A0A914N2P3"/>
<protein>
    <submittedName>
        <fullName evidence="2">Candidate secreted effector</fullName>
    </submittedName>
</protein>
<sequence>MSRASMPNAAMHFDCPIFHFYISVNLISSSYSVLTTFRVRYDSNENASYKLKLLSLHLEVYQCHKIGCHSFVYLFLEIYF</sequence>
<accession>A0A914N2P3</accession>